<comment type="caution">
    <text evidence="1">The sequence shown here is derived from an EMBL/GenBank/DDBJ whole genome shotgun (WGS) entry which is preliminary data.</text>
</comment>
<organism evidence="1 2">
    <name type="scientific">Candidatus Zymogenus saltonus</name>
    <dbReference type="NCBI Taxonomy" id="2844893"/>
    <lineage>
        <taxon>Bacteria</taxon>
        <taxon>Deltaproteobacteria</taxon>
        <taxon>Candidatus Zymogenia</taxon>
        <taxon>Candidatus Zymogeniales</taxon>
        <taxon>Candidatus Zymogenaceae</taxon>
        <taxon>Candidatus Zymogenus</taxon>
    </lineage>
</organism>
<sequence length="70" mass="7541">GISIRGAKFAPLFLDNGHTMGLSPLSIGPLSSGPLSNGSLFSQSIHSSIKNNPPNFFLDNYIQNIYILYS</sequence>
<feature type="non-terminal residue" evidence="1">
    <location>
        <position position="1"/>
    </location>
</feature>
<proteinExistence type="predicted"/>
<gene>
    <name evidence="1" type="ORF">JW984_06100</name>
</gene>
<accession>A0A9D8KFC1</accession>
<evidence type="ECO:0000313" key="2">
    <source>
        <dbReference type="Proteomes" id="UP000809273"/>
    </source>
</evidence>
<dbReference type="EMBL" id="JAFGIX010000027">
    <property type="protein sequence ID" value="MBN1572756.1"/>
    <property type="molecule type" value="Genomic_DNA"/>
</dbReference>
<evidence type="ECO:0000313" key="1">
    <source>
        <dbReference type="EMBL" id="MBN1572756.1"/>
    </source>
</evidence>
<reference evidence="1" key="1">
    <citation type="journal article" date="2021" name="Environ. Microbiol.">
        <title>Genomic characterization of three novel Desulfobacterota classes expand the metabolic and phylogenetic diversity of the phylum.</title>
        <authorList>
            <person name="Murphy C.L."/>
            <person name="Biggerstaff J."/>
            <person name="Eichhorn A."/>
            <person name="Ewing E."/>
            <person name="Shahan R."/>
            <person name="Soriano D."/>
            <person name="Stewart S."/>
            <person name="VanMol K."/>
            <person name="Walker R."/>
            <person name="Walters P."/>
            <person name="Elshahed M.S."/>
            <person name="Youssef N.H."/>
        </authorList>
    </citation>
    <scope>NUCLEOTIDE SEQUENCE</scope>
    <source>
        <strain evidence="1">Zod_Metabat.24</strain>
    </source>
</reference>
<dbReference type="Proteomes" id="UP000809273">
    <property type="component" value="Unassembled WGS sequence"/>
</dbReference>
<reference evidence="1" key="2">
    <citation type="submission" date="2021-01" db="EMBL/GenBank/DDBJ databases">
        <authorList>
            <person name="Hahn C.R."/>
            <person name="Youssef N.H."/>
            <person name="Elshahed M."/>
        </authorList>
    </citation>
    <scope>NUCLEOTIDE SEQUENCE</scope>
    <source>
        <strain evidence="1">Zod_Metabat.24</strain>
    </source>
</reference>
<protein>
    <submittedName>
        <fullName evidence="1">Uncharacterized protein</fullName>
    </submittedName>
</protein>
<name>A0A9D8KFC1_9DELT</name>
<dbReference type="AlphaFoldDB" id="A0A9D8KFC1"/>